<dbReference type="InterPro" id="IPR039565">
    <property type="entry name" value="BamD-like"/>
</dbReference>
<keyword evidence="2 6" id="KW-0472">Membrane</keyword>
<keyword evidence="4 6" id="KW-0998">Cell outer membrane</keyword>
<comment type="caution">
    <text evidence="8">The sequence shown here is derived from an EMBL/GenBank/DDBJ whole genome shotgun (WGS) entry which is preliminary data.</text>
</comment>
<dbReference type="InterPro" id="IPR011990">
    <property type="entry name" value="TPR-like_helical_dom_sf"/>
</dbReference>
<evidence type="ECO:0000256" key="2">
    <source>
        <dbReference type="ARBA" id="ARBA00023136"/>
    </source>
</evidence>
<comment type="function">
    <text evidence="6">Part of the outer membrane protein assembly complex, which is involved in assembly and insertion of beta-barrel proteins into the outer membrane.</text>
</comment>
<dbReference type="PANTHER" id="PTHR37423">
    <property type="entry name" value="SOLUBLE LYTIC MUREIN TRANSGLYCOSYLASE-RELATED"/>
    <property type="match status" value="1"/>
</dbReference>
<feature type="domain" description="Outer membrane lipoprotein BamD-like" evidence="7">
    <location>
        <begin position="53"/>
        <end position="256"/>
    </location>
</feature>
<evidence type="ECO:0000313" key="9">
    <source>
        <dbReference type="Proteomes" id="UP000234845"/>
    </source>
</evidence>
<accession>A0A2N5XZP9</accession>
<organism evidence="8 9">
    <name type="scientific">Kineobactrum sediminis</name>
    <dbReference type="NCBI Taxonomy" id="1905677"/>
    <lineage>
        <taxon>Bacteria</taxon>
        <taxon>Pseudomonadati</taxon>
        <taxon>Pseudomonadota</taxon>
        <taxon>Gammaproteobacteria</taxon>
        <taxon>Cellvibrionales</taxon>
        <taxon>Halieaceae</taxon>
        <taxon>Kineobactrum</taxon>
    </lineage>
</organism>
<sequence>MCLNRRPCQNVNSNTPTVAILLRSLKITTALLLAVLLFGCASQDDEELSADSGEQQMYENAQRYLRNKSFDLGVRSLQLLESRYPFGKYAEQAQLELIYAHYSAFQHEAAVEAADRFIRLHPQHPSVDYAYYMKGLAAYSAKSDVFARFLPTDVSSRDTSHAREAFAEFSQLVSRFPASPYAADAKARMVHLRNLLARHEIIVANYYFRRGAYLAAANRGRYVVENFQRTPAVPDGLAVMAQGYILLGMSDLAEDAIEVLALNYPDYPALDKDGNFKSRYSLEGMQRSWINKATLGLFDPTPPPQFDSRELYENVR</sequence>
<dbReference type="Proteomes" id="UP000234845">
    <property type="component" value="Unassembled WGS sequence"/>
</dbReference>
<dbReference type="InterPro" id="IPR017689">
    <property type="entry name" value="BamD"/>
</dbReference>
<dbReference type="NCBIfam" id="TIGR03302">
    <property type="entry name" value="OM_YfiO"/>
    <property type="match status" value="1"/>
</dbReference>
<dbReference type="GO" id="GO:0043165">
    <property type="term" value="P:Gram-negative-bacterium-type cell outer membrane assembly"/>
    <property type="evidence" value="ECO:0007669"/>
    <property type="project" value="UniProtKB-UniRule"/>
</dbReference>
<evidence type="ECO:0000256" key="5">
    <source>
        <dbReference type="ARBA" id="ARBA00023288"/>
    </source>
</evidence>
<dbReference type="CDD" id="cd15830">
    <property type="entry name" value="BamD"/>
    <property type="match status" value="1"/>
</dbReference>
<proteinExistence type="inferred from homology"/>
<evidence type="ECO:0000256" key="6">
    <source>
        <dbReference type="HAMAP-Rule" id="MF_00922"/>
    </source>
</evidence>
<evidence type="ECO:0000256" key="4">
    <source>
        <dbReference type="ARBA" id="ARBA00023237"/>
    </source>
</evidence>
<dbReference type="OrthoDB" id="9779191at2"/>
<comment type="subunit">
    <text evidence="6">Part of the Bam complex.</text>
</comment>
<evidence type="ECO:0000313" key="8">
    <source>
        <dbReference type="EMBL" id="PLW81618.1"/>
    </source>
</evidence>
<dbReference type="AlphaFoldDB" id="A0A2N5XZP9"/>
<comment type="similarity">
    <text evidence="6">Belongs to the BamD family.</text>
</comment>
<keyword evidence="5" id="KW-0449">Lipoprotein</keyword>
<dbReference type="GO" id="GO:1990063">
    <property type="term" value="C:Bam protein complex"/>
    <property type="evidence" value="ECO:0007669"/>
    <property type="project" value="TreeGrafter"/>
</dbReference>
<dbReference type="GO" id="GO:0051205">
    <property type="term" value="P:protein insertion into membrane"/>
    <property type="evidence" value="ECO:0007669"/>
    <property type="project" value="UniProtKB-UniRule"/>
</dbReference>
<gene>
    <name evidence="6" type="primary">bamD</name>
    <name evidence="8" type="ORF">CWI75_14190</name>
</gene>
<keyword evidence="3" id="KW-0564">Palmitate</keyword>
<comment type="subcellular location">
    <subcellularLocation>
        <location evidence="6">Cell outer membrane</location>
    </subcellularLocation>
</comment>
<dbReference type="Gene3D" id="1.25.40.10">
    <property type="entry name" value="Tetratricopeptide repeat domain"/>
    <property type="match status" value="1"/>
</dbReference>
<evidence type="ECO:0000259" key="7">
    <source>
        <dbReference type="Pfam" id="PF13525"/>
    </source>
</evidence>
<reference evidence="9" key="1">
    <citation type="submission" date="2017-11" db="EMBL/GenBank/DDBJ databases">
        <title>The draft genome sequence of Chromatocurvus sp. F02.</title>
        <authorList>
            <person name="Du Z.-J."/>
            <person name="Chang Y.-Q."/>
        </authorList>
    </citation>
    <scope>NUCLEOTIDE SEQUENCE [LARGE SCALE GENOMIC DNA]</scope>
    <source>
        <strain evidence="9">F02</strain>
    </source>
</reference>
<dbReference type="HAMAP" id="MF_00922">
    <property type="entry name" value="OM_assembly_BamD"/>
    <property type="match status" value="1"/>
</dbReference>
<evidence type="ECO:0000256" key="3">
    <source>
        <dbReference type="ARBA" id="ARBA00023139"/>
    </source>
</evidence>
<evidence type="ECO:0000256" key="1">
    <source>
        <dbReference type="ARBA" id="ARBA00022729"/>
    </source>
</evidence>
<protein>
    <recommendedName>
        <fullName evidence="6">Outer membrane protein assembly factor BamD</fullName>
    </recommendedName>
</protein>
<dbReference type="EMBL" id="PKLZ01000011">
    <property type="protein sequence ID" value="PLW81618.1"/>
    <property type="molecule type" value="Genomic_DNA"/>
</dbReference>
<dbReference type="Pfam" id="PF13525">
    <property type="entry name" value="YfiO"/>
    <property type="match status" value="1"/>
</dbReference>
<dbReference type="PANTHER" id="PTHR37423:SF1">
    <property type="entry name" value="OUTER MEMBRANE PROTEIN ASSEMBLY FACTOR BAMD"/>
    <property type="match status" value="1"/>
</dbReference>
<keyword evidence="1 6" id="KW-0732">Signal</keyword>
<keyword evidence="9" id="KW-1185">Reference proteome</keyword>
<name>A0A2N5XZP9_9GAMM</name>